<comment type="similarity">
    <text evidence="1">Belongs to the short-chain dehydrogenases/reductases (SDR) family.</text>
</comment>
<dbReference type="GO" id="GO:0016491">
    <property type="term" value="F:oxidoreductase activity"/>
    <property type="evidence" value="ECO:0007669"/>
    <property type="project" value="UniProtKB-KW"/>
</dbReference>
<dbReference type="OrthoDB" id="5336600at2759"/>
<evidence type="ECO:0000256" key="1">
    <source>
        <dbReference type="ARBA" id="ARBA00006484"/>
    </source>
</evidence>
<gene>
    <name evidence="3" type="ORF">BDP27DRAFT_1321398</name>
</gene>
<proteinExistence type="inferred from homology"/>
<sequence length="239" mass="25644">MSSPLVVLIIGGGSNVGAHVAQKLKTEGYRVAIGSRNPDSEALKRQGLLPVSVDGADSKSIKDAFKLVRDHLGEPNVVVYNLGLHIPPKSPNDPLAVSAEDFAKTSNVGGGVLVAAQEALASFRSSKNSNAPKVFISTGNLLPFIKKTVPSFFALDLQKGIMATTMQYANQFYTEEGFRFHYATLVGPDGGIPNLSSDAKEGFFTTGGPAHAEAYWNLISRAEAETWDYRFTYDGKKFG</sequence>
<dbReference type="Gene3D" id="3.40.50.720">
    <property type="entry name" value="NAD(P)-binding Rossmann-like Domain"/>
    <property type="match status" value="1"/>
</dbReference>
<evidence type="ECO:0000256" key="2">
    <source>
        <dbReference type="ARBA" id="ARBA00023002"/>
    </source>
</evidence>
<dbReference type="PANTHER" id="PTHR43669">
    <property type="entry name" value="5-KETO-D-GLUCONATE 5-REDUCTASE"/>
    <property type="match status" value="1"/>
</dbReference>
<dbReference type="Pfam" id="PF00106">
    <property type="entry name" value="adh_short"/>
    <property type="match status" value="1"/>
</dbReference>
<keyword evidence="4" id="KW-1185">Reference proteome</keyword>
<dbReference type="EMBL" id="JADNRY010000029">
    <property type="protein sequence ID" value="KAF9071806.1"/>
    <property type="molecule type" value="Genomic_DNA"/>
</dbReference>
<reference evidence="3" key="1">
    <citation type="submission" date="2020-11" db="EMBL/GenBank/DDBJ databases">
        <authorList>
            <consortium name="DOE Joint Genome Institute"/>
            <person name="Ahrendt S."/>
            <person name="Riley R."/>
            <person name="Andreopoulos W."/>
            <person name="Labutti K."/>
            <person name="Pangilinan J."/>
            <person name="Ruiz-Duenas F.J."/>
            <person name="Barrasa J.M."/>
            <person name="Sanchez-Garcia M."/>
            <person name="Camarero S."/>
            <person name="Miyauchi S."/>
            <person name="Serrano A."/>
            <person name="Linde D."/>
            <person name="Babiker R."/>
            <person name="Drula E."/>
            <person name="Ayuso-Fernandez I."/>
            <person name="Pacheco R."/>
            <person name="Padilla G."/>
            <person name="Ferreira P."/>
            <person name="Barriuso J."/>
            <person name="Kellner H."/>
            <person name="Castanera R."/>
            <person name="Alfaro M."/>
            <person name="Ramirez L."/>
            <person name="Pisabarro A.G."/>
            <person name="Kuo A."/>
            <person name="Tritt A."/>
            <person name="Lipzen A."/>
            <person name="He G."/>
            <person name="Yan M."/>
            <person name="Ng V."/>
            <person name="Cullen D."/>
            <person name="Martin F."/>
            <person name="Rosso M.-N."/>
            <person name="Henrissat B."/>
            <person name="Hibbett D."/>
            <person name="Martinez A.T."/>
            <person name="Grigoriev I.V."/>
        </authorList>
    </citation>
    <scope>NUCLEOTIDE SEQUENCE</scope>
    <source>
        <strain evidence="3">AH 40177</strain>
    </source>
</reference>
<dbReference type="InterPro" id="IPR002347">
    <property type="entry name" value="SDR_fam"/>
</dbReference>
<dbReference type="Proteomes" id="UP000772434">
    <property type="component" value="Unassembled WGS sequence"/>
</dbReference>
<dbReference type="PANTHER" id="PTHR43669:SF4">
    <property type="entry name" value="SHORT-CHAIN DEHYDROGENASE"/>
    <property type="match status" value="1"/>
</dbReference>
<accession>A0A9P5UA87</accession>
<evidence type="ECO:0000313" key="3">
    <source>
        <dbReference type="EMBL" id="KAF9071806.1"/>
    </source>
</evidence>
<organism evidence="3 4">
    <name type="scientific">Rhodocollybia butyracea</name>
    <dbReference type="NCBI Taxonomy" id="206335"/>
    <lineage>
        <taxon>Eukaryota</taxon>
        <taxon>Fungi</taxon>
        <taxon>Dikarya</taxon>
        <taxon>Basidiomycota</taxon>
        <taxon>Agaricomycotina</taxon>
        <taxon>Agaricomycetes</taxon>
        <taxon>Agaricomycetidae</taxon>
        <taxon>Agaricales</taxon>
        <taxon>Marasmiineae</taxon>
        <taxon>Omphalotaceae</taxon>
        <taxon>Rhodocollybia</taxon>
    </lineage>
</organism>
<name>A0A9P5UA87_9AGAR</name>
<protein>
    <recommendedName>
        <fullName evidence="5">NAD(P)-binding protein</fullName>
    </recommendedName>
</protein>
<keyword evidence="2" id="KW-0560">Oxidoreductase</keyword>
<dbReference type="InterPro" id="IPR036291">
    <property type="entry name" value="NAD(P)-bd_dom_sf"/>
</dbReference>
<evidence type="ECO:0008006" key="5">
    <source>
        <dbReference type="Google" id="ProtNLM"/>
    </source>
</evidence>
<comment type="caution">
    <text evidence="3">The sequence shown here is derived from an EMBL/GenBank/DDBJ whole genome shotgun (WGS) entry which is preliminary data.</text>
</comment>
<evidence type="ECO:0000313" key="4">
    <source>
        <dbReference type="Proteomes" id="UP000772434"/>
    </source>
</evidence>
<dbReference type="AlphaFoldDB" id="A0A9P5UA87"/>
<dbReference type="SUPFAM" id="SSF51735">
    <property type="entry name" value="NAD(P)-binding Rossmann-fold domains"/>
    <property type="match status" value="1"/>
</dbReference>